<name>A0AAE1B5Y2_9GAST</name>
<dbReference type="EMBL" id="JAWDGP010000492">
    <property type="protein sequence ID" value="KAK3800180.1"/>
    <property type="molecule type" value="Genomic_DNA"/>
</dbReference>
<keyword evidence="2" id="KW-1185">Reference proteome</keyword>
<gene>
    <name evidence="1" type="ORF">RRG08_016287</name>
</gene>
<evidence type="ECO:0000313" key="1">
    <source>
        <dbReference type="EMBL" id="KAK3800180.1"/>
    </source>
</evidence>
<reference evidence="1" key="1">
    <citation type="journal article" date="2023" name="G3 (Bethesda)">
        <title>A reference genome for the long-term kleptoplast-retaining sea slug Elysia crispata morphotype clarki.</title>
        <authorList>
            <person name="Eastman K.E."/>
            <person name="Pendleton A.L."/>
            <person name="Shaikh M.A."/>
            <person name="Suttiyut T."/>
            <person name="Ogas R."/>
            <person name="Tomko P."/>
            <person name="Gavelis G."/>
            <person name="Widhalm J.R."/>
            <person name="Wisecaver J.H."/>
        </authorList>
    </citation>
    <scope>NUCLEOTIDE SEQUENCE</scope>
    <source>
        <strain evidence="1">ECLA1</strain>
    </source>
</reference>
<accession>A0AAE1B5Y2</accession>
<comment type="caution">
    <text evidence="1">The sequence shown here is derived from an EMBL/GenBank/DDBJ whole genome shotgun (WGS) entry which is preliminary data.</text>
</comment>
<organism evidence="1 2">
    <name type="scientific">Elysia crispata</name>
    <name type="common">lettuce slug</name>
    <dbReference type="NCBI Taxonomy" id="231223"/>
    <lineage>
        <taxon>Eukaryota</taxon>
        <taxon>Metazoa</taxon>
        <taxon>Spiralia</taxon>
        <taxon>Lophotrochozoa</taxon>
        <taxon>Mollusca</taxon>
        <taxon>Gastropoda</taxon>
        <taxon>Heterobranchia</taxon>
        <taxon>Euthyneura</taxon>
        <taxon>Panpulmonata</taxon>
        <taxon>Sacoglossa</taxon>
        <taxon>Placobranchoidea</taxon>
        <taxon>Plakobranchidae</taxon>
        <taxon>Elysia</taxon>
    </lineage>
</organism>
<protein>
    <submittedName>
        <fullName evidence="1">Uncharacterized protein</fullName>
    </submittedName>
</protein>
<sequence>MTTESDEELRSPVSVCVSERDVLVVADSSLPGYFRCYSTPDGDRRLLNPVTFNTVTWAGTQARPLVQSRAVTMETRADHPLRILWLTLKVSALDLVLKTSCVRSGSSHGTPSPQLNKLTLT</sequence>
<dbReference type="Proteomes" id="UP001283361">
    <property type="component" value="Unassembled WGS sequence"/>
</dbReference>
<dbReference type="AlphaFoldDB" id="A0AAE1B5Y2"/>
<proteinExistence type="predicted"/>
<evidence type="ECO:0000313" key="2">
    <source>
        <dbReference type="Proteomes" id="UP001283361"/>
    </source>
</evidence>